<feature type="domain" description="Reverse transcriptase" evidence="1">
    <location>
        <begin position="299"/>
        <end position="382"/>
    </location>
</feature>
<accession>A0ABC9X007</accession>
<dbReference type="AlphaFoldDB" id="A0ABC9X007"/>
<gene>
    <name evidence="2" type="ORF">GRJ2_001568100</name>
</gene>
<evidence type="ECO:0000259" key="1">
    <source>
        <dbReference type="Pfam" id="PF00078"/>
    </source>
</evidence>
<organism evidence="2 3">
    <name type="scientific">Grus japonensis</name>
    <name type="common">Japanese crane</name>
    <name type="synonym">Red-crowned crane</name>
    <dbReference type="NCBI Taxonomy" id="30415"/>
    <lineage>
        <taxon>Eukaryota</taxon>
        <taxon>Metazoa</taxon>
        <taxon>Chordata</taxon>
        <taxon>Craniata</taxon>
        <taxon>Vertebrata</taxon>
        <taxon>Euteleostomi</taxon>
        <taxon>Archelosauria</taxon>
        <taxon>Archosauria</taxon>
        <taxon>Dinosauria</taxon>
        <taxon>Saurischia</taxon>
        <taxon>Theropoda</taxon>
        <taxon>Coelurosauria</taxon>
        <taxon>Aves</taxon>
        <taxon>Neognathae</taxon>
        <taxon>Neoaves</taxon>
        <taxon>Gruiformes</taxon>
        <taxon>Gruidae</taxon>
        <taxon>Grus</taxon>
    </lineage>
</organism>
<dbReference type="PANTHER" id="PTHR33395:SF22">
    <property type="entry name" value="REVERSE TRANSCRIPTASE DOMAIN-CONTAINING PROTEIN"/>
    <property type="match status" value="1"/>
</dbReference>
<name>A0ABC9X007_GRUJA</name>
<reference evidence="2 3" key="1">
    <citation type="submission" date="2024-06" db="EMBL/GenBank/DDBJ databases">
        <title>The draft genome of Grus japonensis, version 3.</title>
        <authorList>
            <person name="Nabeshima K."/>
            <person name="Suzuki S."/>
            <person name="Onuma M."/>
        </authorList>
    </citation>
    <scope>NUCLEOTIDE SEQUENCE [LARGE SCALE GENOMIC DNA]</scope>
    <source>
        <strain evidence="2 3">451A</strain>
    </source>
</reference>
<evidence type="ECO:0000313" key="2">
    <source>
        <dbReference type="EMBL" id="GAB0191028.1"/>
    </source>
</evidence>
<sequence length="417" mass="47530">MGDFSHPDICWKDNTAGHKQSRKFLECSDDNFLPQVLQDPMRSAMLDLVLTNKKGLVGNVKLKGSLGCSDHEMVEFKILRAARRTHSKLTTLDFRRADFGLFRDLLGRVPWDKALEGRGPQESWDIKSNKKSFYRYISDTRKTRKNVGPLQKGTGDLVTQDMEKAEVLNDFFASVFTSKCSTHTAQVTEGKDKCWENVELPTVGEEQAQDRLRNLKVHKSMGPDEMHPWELMDEITKPLSIIFEKSWQSSEVPTDWKRGNITSIFKQGEKKDLRNYRLVSLTSVPSKIMEQSLLETVLRRRPVTSGVTQGLVLGPALFNIFVGDMDSGIECTLSKFANDTKLCGVVNMLEGRDAVQRDLDRLERWARANLMEFNKAKCKVLHMGLGNPKHDYRLGEEWIESSPEEKDLRVLVDKSST</sequence>
<dbReference type="EMBL" id="BAAFJT010000005">
    <property type="protein sequence ID" value="GAB0191028.1"/>
    <property type="molecule type" value="Genomic_DNA"/>
</dbReference>
<dbReference type="PANTHER" id="PTHR33395">
    <property type="entry name" value="TRANSCRIPTASE, PUTATIVE-RELATED-RELATED"/>
    <property type="match status" value="1"/>
</dbReference>
<protein>
    <submittedName>
        <fullName evidence="2">Mitochondrial enolase superfamily member 1</fullName>
    </submittedName>
</protein>
<comment type="caution">
    <text evidence="2">The sequence shown here is derived from an EMBL/GenBank/DDBJ whole genome shotgun (WGS) entry which is preliminary data.</text>
</comment>
<dbReference type="InterPro" id="IPR000477">
    <property type="entry name" value="RT_dom"/>
</dbReference>
<dbReference type="Pfam" id="PF00078">
    <property type="entry name" value="RVT_1"/>
    <property type="match status" value="1"/>
</dbReference>
<keyword evidence="3" id="KW-1185">Reference proteome</keyword>
<evidence type="ECO:0000313" key="3">
    <source>
        <dbReference type="Proteomes" id="UP001623348"/>
    </source>
</evidence>
<proteinExistence type="predicted"/>
<dbReference type="Proteomes" id="UP001623348">
    <property type="component" value="Unassembled WGS sequence"/>
</dbReference>